<feature type="domain" description="RING-type" evidence="20">
    <location>
        <begin position="36"/>
        <end position="74"/>
    </location>
</feature>
<comment type="subunit">
    <text evidence="18">Interacts with E2 UBC2, forming a complex with ubiquitin ligase activity.</text>
</comment>
<evidence type="ECO:0000256" key="13">
    <source>
        <dbReference type="ARBA" id="ARBA00023125"/>
    </source>
</evidence>
<protein>
    <recommendedName>
        <fullName evidence="6 18">Postreplication repair E3 ubiquitin-protein ligase RAD18</fullName>
        <ecNumber evidence="5 18">2.3.2.27</ecNumber>
    </recommendedName>
    <alternativeName>
        <fullName evidence="18">RING-type E3 ubiquitin transferase RAD18</fullName>
    </alternativeName>
</protein>
<keyword evidence="13 18" id="KW-0238">DNA-binding</keyword>
<dbReference type="InterPro" id="IPR001841">
    <property type="entry name" value="Znf_RING"/>
</dbReference>
<evidence type="ECO:0000256" key="15">
    <source>
        <dbReference type="ARBA" id="ARBA00023242"/>
    </source>
</evidence>
<dbReference type="Pfam" id="PF02037">
    <property type="entry name" value="SAP"/>
    <property type="match status" value="1"/>
</dbReference>
<dbReference type="SMART" id="SM00513">
    <property type="entry name" value="SAP"/>
    <property type="match status" value="1"/>
</dbReference>
<dbReference type="EMBL" id="LMYN01000175">
    <property type="protein sequence ID" value="KRZ99090.1"/>
    <property type="molecule type" value="Genomic_DNA"/>
</dbReference>
<dbReference type="UniPathway" id="UPA00143"/>
<evidence type="ECO:0000259" key="22">
    <source>
        <dbReference type="PROSITE" id="PS51908"/>
    </source>
</evidence>
<dbReference type="GO" id="GO:0006281">
    <property type="term" value="P:DNA repair"/>
    <property type="evidence" value="ECO:0007669"/>
    <property type="project" value="UniProtKB-KW"/>
</dbReference>
<keyword evidence="10 16" id="KW-0863">Zinc-finger</keyword>
<accession>A0A0V1PSF5</accession>
<feature type="region of interest" description="Disordered" evidence="19">
    <location>
        <begin position="412"/>
        <end position="476"/>
    </location>
</feature>
<keyword evidence="15 18" id="KW-0539">Nucleus</keyword>
<organism evidence="23 24">
    <name type="scientific">Debaryomyces fabryi</name>
    <dbReference type="NCBI Taxonomy" id="58627"/>
    <lineage>
        <taxon>Eukaryota</taxon>
        <taxon>Fungi</taxon>
        <taxon>Dikarya</taxon>
        <taxon>Ascomycota</taxon>
        <taxon>Saccharomycotina</taxon>
        <taxon>Pichiomycetes</taxon>
        <taxon>Debaryomycetaceae</taxon>
        <taxon>Debaryomyces</taxon>
    </lineage>
</organism>
<dbReference type="GeneID" id="26842151"/>
<evidence type="ECO:0000256" key="8">
    <source>
        <dbReference type="ARBA" id="ARBA00022723"/>
    </source>
</evidence>
<dbReference type="GO" id="GO:0005634">
    <property type="term" value="C:nucleus"/>
    <property type="evidence" value="ECO:0007669"/>
    <property type="project" value="UniProtKB-SubCell"/>
</dbReference>
<feature type="compositionally biased region" description="Polar residues" evidence="19">
    <location>
        <begin position="412"/>
        <end position="434"/>
    </location>
</feature>
<dbReference type="GO" id="GO:0061630">
    <property type="term" value="F:ubiquitin protein ligase activity"/>
    <property type="evidence" value="ECO:0007669"/>
    <property type="project" value="UniProtKB-UniRule"/>
</dbReference>
<comment type="catalytic activity">
    <reaction evidence="1 18">
        <text>S-ubiquitinyl-[E2 ubiquitin-conjugating enzyme]-L-cysteine + [acceptor protein]-L-lysine = [E2 ubiquitin-conjugating enzyme]-L-cysteine + N(6)-ubiquitinyl-[acceptor protein]-L-lysine.</text>
        <dbReference type="EC" id="2.3.2.27"/>
    </reaction>
</comment>
<sequence length="495" mass="55732">MNSNPFSKNLQSVTDPSDWESTKLPNLKELDSLQRCYICKEFLKAPVITSCNHTFCSHCIREYLIVNSHCPLCKAEQFESNLKRVILLEEIVLCYSKFRPILLELLKKEESEHAYDKSTSPSSDTPSNLEESRKRASSDQEVIEISSDDNNTPELSEISSEITKKKIKTEASTNSRNAIPTRNEMVECPICSEVMSADLLQTQHIDYCLSGKSQPSSSRFTGTSALKYQTMKKRLSNKANNGISSFFKPADNNKPITAAVGKFDLSKSDNQNFYFDEVSKHHHNDVKKLPKLDFGSLTTPKLKEKLSHLKLPVQGTRNQLELRYNHYYILFNSNLDSNHPLSEKVLRQKLNQWELSHLAFTNQGSTSTLFNNGSPSVKSITDKNFSVKEWLDANKNEFKSLVKAARASIKNTNAKNTPSSVSDDSGLTKSPNSHPTDDPLANEGSDYQSKENLVERIDDGNSKETQPDEIGNLNFKEDIANSPLFVKDFPEGSHS</sequence>
<proteinExistence type="inferred from homology"/>
<dbReference type="Proteomes" id="UP000054251">
    <property type="component" value="Unassembled WGS sequence"/>
</dbReference>
<evidence type="ECO:0000259" key="21">
    <source>
        <dbReference type="PROSITE" id="PS50800"/>
    </source>
</evidence>
<feature type="region of interest" description="Disordered" evidence="19">
    <location>
        <begin position="113"/>
        <end position="161"/>
    </location>
</feature>
<dbReference type="AlphaFoldDB" id="A0A0V1PSF5"/>
<dbReference type="PROSITE" id="PS50800">
    <property type="entry name" value="SAP"/>
    <property type="match status" value="1"/>
</dbReference>
<evidence type="ECO:0000256" key="3">
    <source>
        <dbReference type="ARBA" id="ARBA00004906"/>
    </source>
</evidence>
<dbReference type="OrthoDB" id="9049620at2759"/>
<dbReference type="RefSeq" id="XP_015465193.1">
    <property type="nucleotide sequence ID" value="XM_015613971.1"/>
</dbReference>
<dbReference type="InterPro" id="IPR013083">
    <property type="entry name" value="Znf_RING/FYVE/PHD"/>
</dbReference>
<dbReference type="SUPFAM" id="SSF57850">
    <property type="entry name" value="RING/U-box"/>
    <property type="match status" value="1"/>
</dbReference>
<evidence type="ECO:0000256" key="7">
    <source>
        <dbReference type="ARBA" id="ARBA00022679"/>
    </source>
</evidence>
<dbReference type="SMART" id="SM00734">
    <property type="entry name" value="ZnF_Rad18"/>
    <property type="match status" value="1"/>
</dbReference>
<evidence type="ECO:0000259" key="20">
    <source>
        <dbReference type="PROSITE" id="PS50089"/>
    </source>
</evidence>
<evidence type="ECO:0000256" key="4">
    <source>
        <dbReference type="ARBA" id="ARBA00009506"/>
    </source>
</evidence>
<keyword evidence="24" id="KW-1185">Reference proteome</keyword>
<gene>
    <name evidence="23" type="ORF">AC631_05142</name>
</gene>
<keyword evidence="9 17" id="KW-0227">DNA damage</keyword>
<evidence type="ECO:0000313" key="23">
    <source>
        <dbReference type="EMBL" id="KRZ99090.1"/>
    </source>
</evidence>
<dbReference type="PROSITE" id="PS00518">
    <property type="entry name" value="ZF_RING_1"/>
    <property type="match status" value="1"/>
</dbReference>
<evidence type="ECO:0000256" key="2">
    <source>
        <dbReference type="ARBA" id="ARBA00004123"/>
    </source>
</evidence>
<evidence type="ECO:0000313" key="24">
    <source>
        <dbReference type="Proteomes" id="UP000054251"/>
    </source>
</evidence>
<comment type="pathway">
    <text evidence="3 18">Protein modification; protein ubiquitination.</text>
</comment>
<dbReference type="PROSITE" id="PS50089">
    <property type="entry name" value="ZF_RING_2"/>
    <property type="match status" value="1"/>
</dbReference>
<evidence type="ECO:0000256" key="16">
    <source>
        <dbReference type="PROSITE-ProRule" id="PRU00175"/>
    </source>
</evidence>
<evidence type="ECO:0000256" key="11">
    <source>
        <dbReference type="ARBA" id="ARBA00022786"/>
    </source>
</evidence>
<keyword evidence="7 18" id="KW-0808">Transferase</keyword>
<evidence type="ECO:0000256" key="10">
    <source>
        <dbReference type="ARBA" id="ARBA00022771"/>
    </source>
</evidence>
<feature type="domain" description="UBZ4-type" evidence="22">
    <location>
        <begin position="185"/>
        <end position="213"/>
    </location>
</feature>
<dbReference type="GO" id="GO:0008270">
    <property type="term" value="F:zinc ion binding"/>
    <property type="evidence" value="ECO:0007669"/>
    <property type="project" value="UniProtKB-KW"/>
</dbReference>
<feature type="domain" description="SAP" evidence="21">
    <location>
        <begin position="294"/>
        <end position="328"/>
    </location>
</feature>
<dbReference type="InterPro" id="IPR004580">
    <property type="entry name" value="Rad18_fungi"/>
</dbReference>
<dbReference type="GO" id="GO:0006301">
    <property type="term" value="P:DNA damage tolerance"/>
    <property type="evidence" value="ECO:0007669"/>
    <property type="project" value="InterPro"/>
</dbReference>
<dbReference type="PANTHER" id="PTHR14134">
    <property type="entry name" value="E3 UBIQUITIN-PROTEIN LIGASE RAD18"/>
    <property type="match status" value="1"/>
</dbReference>
<dbReference type="SMART" id="SM00184">
    <property type="entry name" value="RING"/>
    <property type="match status" value="1"/>
</dbReference>
<dbReference type="Gene3D" id="3.30.160.60">
    <property type="entry name" value="Classic Zinc Finger"/>
    <property type="match status" value="1"/>
</dbReference>
<evidence type="ECO:0000256" key="12">
    <source>
        <dbReference type="ARBA" id="ARBA00022833"/>
    </source>
</evidence>
<comment type="function">
    <text evidence="18">E3 RING-finger protein, member of the UBC2/RAD6 epistasis group. Associates to the E2 ubiquitin conjugating enzyme UBC2/RAD6 to form the UBC2-RAD18 ubiquitin ligase complex involved in postreplicative repair (PRR) of damaged DNA.</text>
</comment>
<evidence type="ECO:0000256" key="9">
    <source>
        <dbReference type="ARBA" id="ARBA00022763"/>
    </source>
</evidence>
<feature type="compositionally biased region" description="Low complexity" evidence="19">
    <location>
        <begin position="117"/>
        <end position="127"/>
    </location>
</feature>
<keyword evidence="11 18" id="KW-0833">Ubl conjugation pathway</keyword>
<reference evidence="23 24" key="1">
    <citation type="submission" date="2015-11" db="EMBL/GenBank/DDBJ databases">
        <title>The genome of Debaryomyces fabryi.</title>
        <authorList>
            <person name="Tafer H."/>
            <person name="Lopandic K."/>
        </authorList>
    </citation>
    <scope>NUCLEOTIDE SEQUENCE [LARGE SCALE GENOMIC DNA]</scope>
    <source>
        <strain evidence="23 24">CBS 789</strain>
    </source>
</reference>
<dbReference type="InterPro" id="IPR017907">
    <property type="entry name" value="Znf_RING_CS"/>
</dbReference>
<dbReference type="InterPro" id="IPR039577">
    <property type="entry name" value="Rad18"/>
</dbReference>
<dbReference type="PANTHER" id="PTHR14134:SF2">
    <property type="entry name" value="E3 UBIQUITIN-PROTEIN LIGASE RAD18"/>
    <property type="match status" value="1"/>
</dbReference>
<keyword evidence="14 17" id="KW-0234">DNA repair</keyword>
<evidence type="ECO:0000256" key="19">
    <source>
        <dbReference type="SAM" id="MobiDB-lite"/>
    </source>
</evidence>
<comment type="similarity">
    <text evidence="4 18">Belongs to the RAD18 family.</text>
</comment>
<comment type="subcellular location">
    <subcellularLocation>
        <location evidence="2 18">Nucleus</location>
    </subcellularLocation>
</comment>
<dbReference type="InterPro" id="IPR006642">
    <property type="entry name" value="Rad18_UBZ4"/>
</dbReference>
<dbReference type="PROSITE" id="PS51908">
    <property type="entry name" value="ZF_UBZ4"/>
    <property type="match status" value="1"/>
</dbReference>
<comment type="caution">
    <text evidence="23">The sequence shown here is derived from an EMBL/GenBank/DDBJ whole genome shotgun (WGS) entry which is preliminary data.</text>
</comment>
<evidence type="ECO:0000256" key="14">
    <source>
        <dbReference type="ARBA" id="ARBA00023204"/>
    </source>
</evidence>
<evidence type="ECO:0000256" key="1">
    <source>
        <dbReference type="ARBA" id="ARBA00000900"/>
    </source>
</evidence>
<dbReference type="GO" id="GO:0003697">
    <property type="term" value="F:single-stranded DNA binding"/>
    <property type="evidence" value="ECO:0007669"/>
    <property type="project" value="UniProtKB-UniRule"/>
</dbReference>
<dbReference type="Gene3D" id="3.30.40.10">
    <property type="entry name" value="Zinc/RING finger domain, C3HC4 (zinc finger)"/>
    <property type="match status" value="1"/>
</dbReference>
<dbReference type="Pfam" id="PF13923">
    <property type="entry name" value="zf-C3HC4_2"/>
    <property type="match status" value="1"/>
</dbReference>
<name>A0A0V1PSF5_9ASCO</name>
<dbReference type="GO" id="GO:0097505">
    <property type="term" value="C:Rad6-Rad18 complex"/>
    <property type="evidence" value="ECO:0007669"/>
    <property type="project" value="TreeGrafter"/>
</dbReference>
<dbReference type="InterPro" id="IPR003034">
    <property type="entry name" value="SAP_dom"/>
</dbReference>
<dbReference type="FunFam" id="3.30.40.10:FF:000172">
    <property type="entry name" value="E3 ubiquitin-protein ligase RAD18"/>
    <property type="match status" value="1"/>
</dbReference>
<evidence type="ECO:0000256" key="6">
    <source>
        <dbReference type="ARBA" id="ARBA00015551"/>
    </source>
</evidence>
<evidence type="ECO:0000256" key="18">
    <source>
        <dbReference type="RuleBase" id="RU368093"/>
    </source>
</evidence>
<dbReference type="NCBIfam" id="TIGR00599">
    <property type="entry name" value="rad18"/>
    <property type="match status" value="1"/>
</dbReference>
<dbReference type="GO" id="GO:0006513">
    <property type="term" value="P:protein monoubiquitination"/>
    <property type="evidence" value="ECO:0007669"/>
    <property type="project" value="InterPro"/>
</dbReference>
<feature type="compositionally biased region" description="Basic and acidic residues" evidence="19">
    <location>
        <begin position="448"/>
        <end position="466"/>
    </location>
</feature>
<dbReference type="EC" id="2.3.2.27" evidence="5 18"/>
<evidence type="ECO:0000256" key="17">
    <source>
        <dbReference type="PROSITE-ProRule" id="PRU01256"/>
    </source>
</evidence>
<keyword evidence="12 18" id="KW-0862">Zinc</keyword>
<evidence type="ECO:0000256" key="5">
    <source>
        <dbReference type="ARBA" id="ARBA00012483"/>
    </source>
</evidence>
<keyword evidence="8 18" id="KW-0479">Metal-binding</keyword>